<evidence type="ECO:0000256" key="2">
    <source>
        <dbReference type="ARBA" id="ARBA00023284"/>
    </source>
</evidence>
<feature type="domain" description="Thioredoxin" evidence="3">
    <location>
        <begin position="10"/>
        <end position="110"/>
    </location>
</feature>
<comment type="caution">
    <text evidence="4">The sequence shown here is derived from an EMBL/GenBank/DDBJ whole genome shotgun (WGS) entry which is preliminary data.</text>
</comment>
<dbReference type="CDD" id="cd02947">
    <property type="entry name" value="TRX_family"/>
    <property type="match status" value="1"/>
</dbReference>
<dbReference type="InterPro" id="IPR036249">
    <property type="entry name" value="Thioredoxin-like_sf"/>
</dbReference>
<reference evidence="4 5" key="1">
    <citation type="submission" date="2020-08" db="EMBL/GenBank/DDBJ databases">
        <title>Genomic Encyclopedia of Type Strains, Phase IV (KMG-IV): sequencing the most valuable type-strain genomes for metagenomic binning, comparative biology and taxonomic classification.</title>
        <authorList>
            <person name="Goeker M."/>
        </authorList>
    </citation>
    <scope>NUCLEOTIDE SEQUENCE [LARGE SCALE GENOMIC DNA]</scope>
    <source>
        <strain evidence="4 5">DSM 40141</strain>
    </source>
</reference>
<dbReference type="Gene3D" id="3.40.30.10">
    <property type="entry name" value="Glutaredoxin"/>
    <property type="match status" value="1"/>
</dbReference>
<keyword evidence="2" id="KW-0676">Redox-active center</keyword>
<dbReference type="InterPro" id="IPR013766">
    <property type="entry name" value="Thioredoxin_domain"/>
</dbReference>
<evidence type="ECO:0000313" key="4">
    <source>
        <dbReference type="EMBL" id="MBB6439260.1"/>
    </source>
</evidence>
<sequence length="113" mass="12200">MAGSRVHQPMESAEFDFILARADGPVLAYFSGTWPKAVQACKEMDTVVAELARAYEGRLTCVKVDISRCPEPTKRYGVTGAPAFVLISSDGGATAATGPMDRTEFRDFLDGHL</sequence>
<dbReference type="Proteomes" id="UP000540423">
    <property type="component" value="Unassembled WGS sequence"/>
</dbReference>
<dbReference type="AlphaFoldDB" id="A0A7X0LSH5"/>
<evidence type="ECO:0000256" key="1">
    <source>
        <dbReference type="ARBA" id="ARBA00008987"/>
    </source>
</evidence>
<dbReference type="Pfam" id="PF00085">
    <property type="entry name" value="Thioredoxin"/>
    <property type="match status" value="1"/>
</dbReference>
<comment type="similarity">
    <text evidence="1">Belongs to the thioredoxin family.</text>
</comment>
<accession>A0A7X0LSH5</accession>
<dbReference type="GO" id="GO:0015035">
    <property type="term" value="F:protein-disulfide reductase activity"/>
    <property type="evidence" value="ECO:0007669"/>
    <property type="project" value="TreeGrafter"/>
</dbReference>
<dbReference type="PANTHER" id="PTHR45663:SF11">
    <property type="entry name" value="GEO12009P1"/>
    <property type="match status" value="1"/>
</dbReference>
<protein>
    <submittedName>
        <fullName evidence="4">Thioredoxin 1</fullName>
    </submittedName>
</protein>
<evidence type="ECO:0000259" key="3">
    <source>
        <dbReference type="Pfam" id="PF00085"/>
    </source>
</evidence>
<dbReference type="RefSeq" id="WP_229923454.1">
    <property type="nucleotide sequence ID" value="NZ_BNBN01000006.1"/>
</dbReference>
<dbReference type="GO" id="GO:0005737">
    <property type="term" value="C:cytoplasm"/>
    <property type="evidence" value="ECO:0007669"/>
    <property type="project" value="TreeGrafter"/>
</dbReference>
<organism evidence="4 5">
    <name type="scientific">Streptomyces candidus</name>
    <dbReference type="NCBI Taxonomy" id="67283"/>
    <lineage>
        <taxon>Bacteria</taxon>
        <taxon>Bacillati</taxon>
        <taxon>Actinomycetota</taxon>
        <taxon>Actinomycetes</taxon>
        <taxon>Kitasatosporales</taxon>
        <taxon>Streptomycetaceae</taxon>
        <taxon>Streptomyces</taxon>
    </lineage>
</organism>
<dbReference type="PANTHER" id="PTHR45663">
    <property type="entry name" value="GEO12009P1"/>
    <property type="match status" value="1"/>
</dbReference>
<dbReference type="SUPFAM" id="SSF52833">
    <property type="entry name" value="Thioredoxin-like"/>
    <property type="match status" value="1"/>
</dbReference>
<name>A0A7X0LSH5_9ACTN</name>
<gene>
    <name evidence="4" type="ORF">HNQ79_005772</name>
</gene>
<dbReference type="EMBL" id="JACHEM010000019">
    <property type="protein sequence ID" value="MBB6439260.1"/>
    <property type="molecule type" value="Genomic_DNA"/>
</dbReference>
<keyword evidence="5" id="KW-1185">Reference proteome</keyword>
<evidence type="ECO:0000313" key="5">
    <source>
        <dbReference type="Proteomes" id="UP000540423"/>
    </source>
</evidence>
<proteinExistence type="inferred from homology"/>